<reference evidence="1 2" key="1">
    <citation type="submission" date="2016-01" db="EMBL/GenBank/DDBJ databases">
        <title>Biosynthesis of antibiotic leucinostatins and their inhibition on Phytophthora in bio-control Purpureocillium lilacinum.</title>
        <authorList>
            <person name="Wang G."/>
            <person name="Liu Z."/>
            <person name="Lin R."/>
            <person name="Li E."/>
            <person name="Mao Z."/>
            <person name="Ling J."/>
            <person name="Yin W."/>
            <person name="Xie B."/>
        </authorList>
    </citation>
    <scope>NUCLEOTIDE SEQUENCE [LARGE SCALE GENOMIC DNA]</scope>
    <source>
        <strain evidence="1">PLBJ-1</strain>
    </source>
</reference>
<comment type="caution">
    <text evidence="1">The sequence shown here is derived from an EMBL/GenBank/DDBJ whole genome shotgun (WGS) entry which is preliminary data.</text>
</comment>
<dbReference type="AlphaFoldDB" id="A0A179HC56"/>
<evidence type="ECO:0000313" key="2">
    <source>
        <dbReference type="Proteomes" id="UP000078240"/>
    </source>
</evidence>
<evidence type="ECO:0000313" key="1">
    <source>
        <dbReference type="EMBL" id="OAQ87855.1"/>
    </source>
</evidence>
<dbReference type="Proteomes" id="UP000078240">
    <property type="component" value="Unassembled WGS sequence"/>
</dbReference>
<organism evidence="1 2">
    <name type="scientific">Purpureocillium lilacinum</name>
    <name type="common">Paecilomyces lilacinus</name>
    <dbReference type="NCBI Taxonomy" id="33203"/>
    <lineage>
        <taxon>Eukaryota</taxon>
        <taxon>Fungi</taxon>
        <taxon>Dikarya</taxon>
        <taxon>Ascomycota</taxon>
        <taxon>Pezizomycotina</taxon>
        <taxon>Sordariomycetes</taxon>
        <taxon>Hypocreomycetidae</taxon>
        <taxon>Hypocreales</taxon>
        <taxon>Ophiocordycipitaceae</taxon>
        <taxon>Purpureocillium</taxon>
    </lineage>
</organism>
<sequence>MPLQSLPIEILGLILRSIDFPKDLDAAVRAYSTWFRIFHTAPVRTLSEVLRNSVHPAIIGDIIVASRCPRRSTWRRSSTPSYLRAYSAEMATFTEDFLQGKPHLRRFPEYMPGLTRLSKLIIRISLLVDDFFHRASVTLARPLSGCVSNCEDGESSAPVRREFDTLSRTERARLQRAIVKLETYIEMFSFPTLRRYEQCKQFLQNLDPWEVEEMSCVYHHFVQKLGKKVCEEQNKLADRVLSHPLTGVDIDDEVLVATECGDGFSIRSVNSQKNEMATFEPGKDHSLFFFSRDYNSSKLAHFDGIISRSMGNFWDLCVKLEQGGESCRFRRRTGSIFASLPETIDRLASPLVDTVRPKLSDFTDHPSQPNMGYYAFKRSANESYLGVYRSDSWAIRAMGYVFWDLDRLRQPVVWAKLREASKMTGDHARAAYDPSLHTSAEEKLQGIRVSVRLMEELSVEEYRDRRPSSYNRIPLV</sequence>
<gene>
    <name evidence="1" type="ORF">VFPBJ_01896</name>
</gene>
<dbReference type="EMBL" id="LSBH01000001">
    <property type="protein sequence ID" value="OAQ87855.1"/>
    <property type="molecule type" value="Genomic_DNA"/>
</dbReference>
<accession>A0A179HC56</accession>
<protein>
    <submittedName>
        <fullName evidence="1">Uncharacterized protein</fullName>
    </submittedName>
</protein>
<proteinExistence type="predicted"/>
<name>A0A179HC56_PURLI</name>